<name>A0AAT9LEF8_9FIRM</name>
<dbReference type="InterPro" id="IPR050378">
    <property type="entry name" value="Metallo-dep_Hydrolases_sf"/>
</dbReference>
<dbReference type="EMBL" id="CP062796">
    <property type="protein sequence ID" value="QUL99098.1"/>
    <property type="molecule type" value="Genomic_DNA"/>
</dbReference>
<dbReference type="GO" id="GO:0016812">
    <property type="term" value="F:hydrolase activity, acting on carbon-nitrogen (but not peptide) bonds, in cyclic amides"/>
    <property type="evidence" value="ECO:0007669"/>
    <property type="project" value="TreeGrafter"/>
</dbReference>
<dbReference type="InterPro" id="IPR023100">
    <property type="entry name" value="D-aminoacylase_insert_dom_sf"/>
</dbReference>
<dbReference type="InterPro" id="IPR032466">
    <property type="entry name" value="Metal_Hydrolase"/>
</dbReference>
<dbReference type="PANTHER" id="PTHR11647:SF1">
    <property type="entry name" value="COLLAPSIN RESPONSE MEDIATOR PROTEIN"/>
    <property type="match status" value="1"/>
</dbReference>
<gene>
    <name evidence="2" type="ORF">IMF26_03250</name>
</gene>
<feature type="domain" description="Amidohydrolase 3" evidence="1">
    <location>
        <begin position="428"/>
        <end position="526"/>
    </location>
</feature>
<dbReference type="GO" id="GO:0016811">
    <property type="term" value="F:hydrolase activity, acting on carbon-nitrogen (but not peptide) bonds, in linear amides"/>
    <property type="evidence" value="ECO:0007669"/>
    <property type="project" value="InterPro"/>
</dbReference>
<dbReference type="CDD" id="cd01297">
    <property type="entry name" value="D-aminoacylase"/>
    <property type="match status" value="1"/>
</dbReference>
<feature type="domain" description="Amidohydrolase 3" evidence="1">
    <location>
        <begin position="44"/>
        <end position="218"/>
    </location>
</feature>
<dbReference type="PANTHER" id="PTHR11647">
    <property type="entry name" value="HYDRANTOINASE/DIHYDROPYRIMIDINASE FAMILY MEMBER"/>
    <property type="match status" value="1"/>
</dbReference>
<proteinExistence type="predicted"/>
<accession>A0AAT9LEF8</accession>
<dbReference type="Gene3D" id="3.20.20.140">
    <property type="entry name" value="Metal-dependent hydrolases"/>
    <property type="match status" value="1"/>
</dbReference>
<sequence>MFDLILRNGTVIDGTGRPGYKSDVGILGGRIAALGDLSGAESRETIDVSSMAVCPGFIDMHSHSDLSILAHRKAESSISQGITTEVVGNCGWSMAPVKAETRESVLKRLLGSLVNREAFSSLEWNWHSFGEFLDTLEKAGTGVNIVPQVGQSLIRAHVVGTEKRNATRGEIEAMKDLVRESLEEGAWGMSTGRSYRPGGFAPTEEIIALAKVVAKYGGIYATHMKSEGDDLFSAVEEACEIAEKSGVKVEISHHKAVGKKNFGKVHKSLEMIASARQRGLAISVDVYPYEFAQISSLIRLFPEEVWDHIQKASGSGLKSSGDFPTQEEIREALKDPAVIRAIKSMPGLGPVLERVKNYLITNAPSAPDLEGRVLGEYAEEKGLDLADFLVDLLGKDGLGVHAAWPISSDDVYTVVSADFAMVGTDAFTLDRPIYPTPIHPRHYGTFPRVIGRFVRDKKLFSLEDAVKKCTYMPARTLGIPYRGCVEVGFWADLVVFDPTKLEDTATAKKPYDRSLGIEYVLVNGKIALEKGEVRPVFAGKVLRRQ</sequence>
<evidence type="ECO:0000313" key="2">
    <source>
        <dbReference type="EMBL" id="QUL99098.1"/>
    </source>
</evidence>
<dbReference type="Pfam" id="PF07969">
    <property type="entry name" value="Amidohydro_3"/>
    <property type="match status" value="2"/>
</dbReference>
<organism evidence="2">
    <name type="scientific">Candidatus Fermentithermobacillus carboniphilus</name>
    <dbReference type="NCBI Taxonomy" id="3085328"/>
    <lineage>
        <taxon>Bacteria</taxon>
        <taxon>Bacillati</taxon>
        <taxon>Bacillota</taxon>
        <taxon>Candidatus Fermentithermobacillia</taxon>
        <taxon>Candidatus Fermentithermobacillales</taxon>
        <taxon>Candidatus Fermentithermobacillaceae</taxon>
        <taxon>Candidatus Fermentithermobacillus</taxon>
    </lineage>
</organism>
<dbReference type="KEGG" id="fcz:IMF26_03250"/>
<evidence type="ECO:0000259" key="1">
    <source>
        <dbReference type="Pfam" id="PF07969"/>
    </source>
</evidence>
<dbReference type="SUPFAM" id="SSF51556">
    <property type="entry name" value="Metallo-dependent hydrolases"/>
    <property type="match status" value="1"/>
</dbReference>
<dbReference type="Gene3D" id="3.30.1490.130">
    <property type="entry name" value="D-aminoacylase. Domain 3"/>
    <property type="match status" value="1"/>
</dbReference>
<dbReference type="AlphaFoldDB" id="A0AAT9LEF8"/>
<reference evidence="2" key="1">
    <citation type="submission" date="2020-10" db="EMBL/GenBank/DDBJ databases">
        <authorList>
            <person name="Kadnikov V."/>
            <person name="Beletsky A.V."/>
            <person name="Mardanov A.V."/>
            <person name="Karnachuk O.V."/>
            <person name="Ravin N.V."/>
        </authorList>
    </citation>
    <scope>NUCLEOTIDE SEQUENCE</scope>
    <source>
        <strain evidence="2">Bu02</strain>
    </source>
</reference>
<dbReference type="InterPro" id="IPR011059">
    <property type="entry name" value="Metal-dep_hydrolase_composite"/>
</dbReference>
<dbReference type="Gene3D" id="2.30.40.10">
    <property type="entry name" value="Urease, subunit C, domain 1"/>
    <property type="match status" value="1"/>
</dbReference>
<reference evidence="2" key="2">
    <citation type="journal article" date="2023" name="Biology">
        <title>Prokaryotic Life Associated with Coal-Fire Gas Vents Revealed by Metagenomics.</title>
        <authorList>
            <person name="Kadnikov V.V."/>
            <person name="Mardanov A.V."/>
            <person name="Beletsky A.V."/>
            <person name="Karnachuk O.V."/>
            <person name="Ravin N.V."/>
        </authorList>
    </citation>
    <scope>NUCLEOTIDE SEQUENCE</scope>
    <source>
        <strain evidence="2">Bu02</strain>
    </source>
</reference>
<dbReference type="GO" id="GO:0005829">
    <property type="term" value="C:cytosol"/>
    <property type="evidence" value="ECO:0007669"/>
    <property type="project" value="TreeGrafter"/>
</dbReference>
<protein>
    <submittedName>
        <fullName evidence="2">D-aminoacylase</fullName>
    </submittedName>
</protein>
<dbReference type="SUPFAM" id="SSF51338">
    <property type="entry name" value="Composite domain of metallo-dependent hydrolases"/>
    <property type="match status" value="1"/>
</dbReference>
<dbReference type="InterPro" id="IPR013108">
    <property type="entry name" value="Amidohydro_3"/>
</dbReference>